<dbReference type="Proteomes" id="UP000299102">
    <property type="component" value="Unassembled WGS sequence"/>
</dbReference>
<feature type="region of interest" description="Disordered" evidence="1">
    <location>
        <begin position="98"/>
        <end position="152"/>
    </location>
</feature>
<organism evidence="2 3">
    <name type="scientific">Eumeta variegata</name>
    <name type="common">Bagworm moth</name>
    <name type="synonym">Eumeta japonica</name>
    <dbReference type="NCBI Taxonomy" id="151549"/>
    <lineage>
        <taxon>Eukaryota</taxon>
        <taxon>Metazoa</taxon>
        <taxon>Ecdysozoa</taxon>
        <taxon>Arthropoda</taxon>
        <taxon>Hexapoda</taxon>
        <taxon>Insecta</taxon>
        <taxon>Pterygota</taxon>
        <taxon>Neoptera</taxon>
        <taxon>Endopterygota</taxon>
        <taxon>Lepidoptera</taxon>
        <taxon>Glossata</taxon>
        <taxon>Ditrysia</taxon>
        <taxon>Tineoidea</taxon>
        <taxon>Psychidae</taxon>
        <taxon>Oiketicinae</taxon>
        <taxon>Eumeta</taxon>
    </lineage>
</organism>
<dbReference type="EMBL" id="BGZK01001890">
    <property type="protein sequence ID" value="GBP87851.1"/>
    <property type="molecule type" value="Genomic_DNA"/>
</dbReference>
<evidence type="ECO:0000313" key="3">
    <source>
        <dbReference type="Proteomes" id="UP000299102"/>
    </source>
</evidence>
<protein>
    <submittedName>
        <fullName evidence="2">Uncharacterized protein</fullName>
    </submittedName>
</protein>
<feature type="compositionally biased region" description="Basic and acidic residues" evidence="1">
    <location>
        <begin position="45"/>
        <end position="55"/>
    </location>
</feature>
<gene>
    <name evidence="2" type="ORF">EVAR_64426_1</name>
</gene>
<reference evidence="2 3" key="1">
    <citation type="journal article" date="2019" name="Commun. Biol.">
        <title>The bagworm genome reveals a unique fibroin gene that provides high tensile strength.</title>
        <authorList>
            <person name="Kono N."/>
            <person name="Nakamura H."/>
            <person name="Ohtoshi R."/>
            <person name="Tomita M."/>
            <person name="Numata K."/>
            <person name="Arakawa K."/>
        </authorList>
    </citation>
    <scope>NUCLEOTIDE SEQUENCE [LARGE SCALE GENOMIC DNA]</scope>
</reference>
<feature type="compositionally biased region" description="Basic and acidic residues" evidence="1">
    <location>
        <begin position="138"/>
        <end position="148"/>
    </location>
</feature>
<comment type="caution">
    <text evidence="2">The sequence shown here is derived from an EMBL/GenBank/DDBJ whole genome shotgun (WGS) entry which is preliminary data.</text>
</comment>
<evidence type="ECO:0000256" key="1">
    <source>
        <dbReference type="SAM" id="MobiDB-lite"/>
    </source>
</evidence>
<dbReference type="AlphaFoldDB" id="A0A4C1ZGA2"/>
<accession>A0A4C1ZGA2</accession>
<sequence>MRKITVRYNHAGARSRTFPHGSGEACWRWSVLGEGREAQLAGAHAVDRRRSDLSGRRPGQGYPSIRRQQPRQYASASRYLLPLHSFLGLGVIPVPTPSHPRARASSRIRSAAGGRGGTGFEVREVRGGGRGTAQASHAADRRPSDANRVKAAQFGDQLRVDLAERAADR</sequence>
<name>A0A4C1ZGA2_EUMVA</name>
<feature type="region of interest" description="Disordered" evidence="1">
    <location>
        <begin position="42"/>
        <end position="73"/>
    </location>
</feature>
<keyword evidence="3" id="KW-1185">Reference proteome</keyword>
<evidence type="ECO:0000313" key="2">
    <source>
        <dbReference type="EMBL" id="GBP87851.1"/>
    </source>
</evidence>
<proteinExistence type="predicted"/>